<protein>
    <submittedName>
        <fullName evidence="2">Uncharacterized protein</fullName>
    </submittedName>
</protein>
<dbReference type="EMBL" id="GBXM01015610">
    <property type="protein sequence ID" value="JAH92967.1"/>
    <property type="molecule type" value="Transcribed_RNA"/>
</dbReference>
<keyword evidence="1" id="KW-0812">Transmembrane</keyword>
<name>A0A0E9WRH1_ANGAN</name>
<keyword evidence="1" id="KW-0472">Membrane</keyword>
<sequence>MQQQVFGGGGECLATPLFRLLKVYLLTLTILSIVTVFFVAVVGAVVVVITPPDGRNTSFVPALKLAGFTFRFSPFRRTKLHQ</sequence>
<reference evidence="2" key="2">
    <citation type="journal article" date="2015" name="Fish Shellfish Immunol.">
        <title>Early steps in the European eel (Anguilla anguilla)-Vibrio vulnificus interaction in the gills: Role of the RtxA13 toxin.</title>
        <authorList>
            <person name="Callol A."/>
            <person name="Pajuelo D."/>
            <person name="Ebbesson L."/>
            <person name="Teles M."/>
            <person name="MacKenzie S."/>
            <person name="Amaro C."/>
        </authorList>
    </citation>
    <scope>NUCLEOTIDE SEQUENCE</scope>
</reference>
<accession>A0A0E9WRH1</accession>
<feature type="transmembrane region" description="Helical" evidence="1">
    <location>
        <begin position="23"/>
        <end position="49"/>
    </location>
</feature>
<evidence type="ECO:0000313" key="2">
    <source>
        <dbReference type="EMBL" id="JAH92967.1"/>
    </source>
</evidence>
<proteinExistence type="predicted"/>
<evidence type="ECO:0000256" key="1">
    <source>
        <dbReference type="SAM" id="Phobius"/>
    </source>
</evidence>
<dbReference type="AlphaFoldDB" id="A0A0E9WRH1"/>
<keyword evidence="1" id="KW-1133">Transmembrane helix</keyword>
<organism evidence="2">
    <name type="scientific">Anguilla anguilla</name>
    <name type="common">European freshwater eel</name>
    <name type="synonym">Muraena anguilla</name>
    <dbReference type="NCBI Taxonomy" id="7936"/>
    <lineage>
        <taxon>Eukaryota</taxon>
        <taxon>Metazoa</taxon>
        <taxon>Chordata</taxon>
        <taxon>Craniata</taxon>
        <taxon>Vertebrata</taxon>
        <taxon>Euteleostomi</taxon>
        <taxon>Actinopterygii</taxon>
        <taxon>Neopterygii</taxon>
        <taxon>Teleostei</taxon>
        <taxon>Anguilliformes</taxon>
        <taxon>Anguillidae</taxon>
        <taxon>Anguilla</taxon>
    </lineage>
</organism>
<reference evidence="2" key="1">
    <citation type="submission" date="2014-11" db="EMBL/GenBank/DDBJ databases">
        <authorList>
            <person name="Amaro Gonzalez C."/>
        </authorList>
    </citation>
    <scope>NUCLEOTIDE SEQUENCE</scope>
</reference>